<dbReference type="PANTHER" id="PTHR35534:SF1">
    <property type="entry name" value="LARGE RIBOSOMAL SUBUNIT PROTEIN BL32"/>
    <property type="match status" value="1"/>
</dbReference>
<dbReference type="Pfam" id="PF01783">
    <property type="entry name" value="Ribosomal_L32p"/>
    <property type="match status" value="1"/>
</dbReference>
<dbReference type="GO" id="GO:0003735">
    <property type="term" value="F:structural constituent of ribosome"/>
    <property type="evidence" value="ECO:0007669"/>
    <property type="project" value="InterPro"/>
</dbReference>
<evidence type="ECO:0000256" key="3">
    <source>
        <dbReference type="ARBA" id="ARBA00023274"/>
    </source>
</evidence>
<dbReference type="HAMAP" id="MF_00340">
    <property type="entry name" value="Ribosomal_bL32"/>
    <property type="match status" value="1"/>
</dbReference>
<name>A0A6J7FH32_9ZZZZ</name>
<protein>
    <submittedName>
        <fullName evidence="5">Unannotated protein</fullName>
    </submittedName>
</protein>
<keyword evidence="2" id="KW-0689">Ribosomal protein</keyword>
<reference evidence="5" key="1">
    <citation type="submission" date="2020-05" db="EMBL/GenBank/DDBJ databases">
        <authorList>
            <person name="Chiriac C."/>
            <person name="Salcher M."/>
            <person name="Ghai R."/>
            <person name="Kavagutti S V."/>
        </authorList>
    </citation>
    <scope>NUCLEOTIDE SEQUENCE</scope>
</reference>
<feature type="compositionally biased region" description="Basic residues" evidence="4">
    <location>
        <begin position="1"/>
        <end position="19"/>
    </location>
</feature>
<dbReference type="InterPro" id="IPR011332">
    <property type="entry name" value="Ribosomal_zn-bd"/>
</dbReference>
<keyword evidence="3" id="KW-0687">Ribonucleoprotein</keyword>
<dbReference type="InterPro" id="IPR044957">
    <property type="entry name" value="Ribosomal_bL32_bact"/>
</dbReference>
<proteinExistence type="inferred from homology"/>
<dbReference type="GO" id="GO:0006412">
    <property type="term" value="P:translation"/>
    <property type="evidence" value="ECO:0007669"/>
    <property type="project" value="InterPro"/>
</dbReference>
<dbReference type="PANTHER" id="PTHR35534">
    <property type="entry name" value="50S RIBOSOMAL PROTEIN L32"/>
    <property type="match status" value="1"/>
</dbReference>
<dbReference type="GO" id="GO:0015934">
    <property type="term" value="C:large ribosomal subunit"/>
    <property type="evidence" value="ECO:0007669"/>
    <property type="project" value="InterPro"/>
</dbReference>
<sequence length="59" mass="6530">MAVPKKKKSKMKTHSHRAGSWRLSAPPRSNCPRCAAAKLPHTVCPTCGWYKNRVVVDVG</sequence>
<evidence type="ECO:0000256" key="1">
    <source>
        <dbReference type="ARBA" id="ARBA00008560"/>
    </source>
</evidence>
<dbReference type="EMBL" id="CAFBLP010000134">
    <property type="protein sequence ID" value="CAB4894581.1"/>
    <property type="molecule type" value="Genomic_DNA"/>
</dbReference>
<dbReference type="SUPFAM" id="SSF57829">
    <property type="entry name" value="Zn-binding ribosomal proteins"/>
    <property type="match status" value="1"/>
</dbReference>
<comment type="similarity">
    <text evidence="1">Belongs to the bacterial ribosomal protein bL32 family.</text>
</comment>
<accession>A0A6J7FH32</accession>
<dbReference type="NCBIfam" id="TIGR01031">
    <property type="entry name" value="rpmF_bact"/>
    <property type="match status" value="1"/>
</dbReference>
<gene>
    <name evidence="5" type="ORF">UFOPK3376_03079</name>
</gene>
<organism evidence="5">
    <name type="scientific">freshwater metagenome</name>
    <dbReference type="NCBI Taxonomy" id="449393"/>
    <lineage>
        <taxon>unclassified sequences</taxon>
        <taxon>metagenomes</taxon>
        <taxon>ecological metagenomes</taxon>
    </lineage>
</organism>
<evidence type="ECO:0000256" key="2">
    <source>
        <dbReference type="ARBA" id="ARBA00022980"/>
    </source>
</evidence>
<feature type="region of interest" description="Disordered" evidence="4">
    <location>
        <begin position="1"/>
        <end position="28"/>
    </location>
</feature>
<dbReference type="AlphaFoldDB" id="A0A6J7FH32"/>
<dbReference type="InterPro" id="IPR002677">
    <property type="entry name" value="Ribosomal_bL32"/>
</dbReference>
<evidence type="ECO:0000313" key="5">
    <source>
        <dbReference type="EMBL" id="CAB4894581.1"/>
    </source>
</evidence>
<evidence type="ECO:0000256" key="4">
    <source>
        <dbReference type="SAM" id="MobiDB-lite"/>
    </source>
</evidence>